<dbReference type="GO" id="GO:0046820">
    <property type="term" value="F:4-amino-4-deoxychorismate synthase activity"/>
    <property type="evidence" value="ECO:0007669"/>
    <property type="project" value="UniProtKB-EC"/>
</dbReference>
<evidence type="ECO:0000256" key="8">
    <source>
        <dbReference type="ARBA" id="ARBA00023239"/>
    </source>
</evidence>
<dbReference type="EMBL" id="LR590481">
    <property type="protein sequence ID" value="VTQ87324.1"/>
    <property type="molecule type" value="Genomic_DNA"/>
</dbReference>
<comment type="subunit">
    <text evidence="2">Heterotetramer consisting of two non-identical subunits: a beta subunit (TrpG) and a large alpha subunit (TrpE).</text>
</comment>
<evidence type="ECO:0000256" key="6">
    <source>
        <dbReference type="ARBA" id="ARBA00022723"/>
    </source>
</evidence>
<keyword evidence="8" id="KW-0456">Lyase</keyword>
<dbReference type="PRINTS" id="PR00095">
    <property type="entry name" value="ANTSNTHASEI"/>
</dbReference>
<evidence type="ECO:0000256" key="9">
    <source>
        <dbReference type="ARBA" id="ARBA00025634"/>
    </source>
</evidence>
<dbReference type="GO" id="GO:0009396">
    <property type="term" value="P:folic acid-containing compound biosynthetic process"/>
    <property type="evidence" value="ECO:0007669"/>
    <property type="project" value="InterPro"/>
</dbReference>
<evidence type="ECO:0000313" key="13">
    <source>
        <dbReference type="EMBL" id="VTQ87324.1"/>
    </source>
</evidence>
<evidence type="ECO:0000256" key="10">
    <source>
        <dbReference type="ARBA" id="ARBA00047683"/>
    </source>
</evidence>
<evidence type="ECO:0000259" key="11">
    <source>
        <dbReference type="Pfam" id="PF00425"/>
    </source>
</evidence>
<feature type="domain" description="Chorismate-utilising enzyme C-terminal" evidence="11">
    <location>
        <begin position="189"/>
        <end position="442"/>
    </location>
</feature>
<organism evidence="13 14">
    <name type="scientific">Hathewaya histolytica</name>
    <name type="common">Clostridium histolyticum</name>
    <dbReference type="NCBI Taxonomy" id="1498"/>
    <lineage>
        <taxon>Bacteria</taxon>
        <taxon>Bacillati</taxon>
        <taxon>Bacillota</taxon>
        <taxon>Clostridia</taxon>
        <taxon>Eubacteriales</taxon>
        <taxon>Clostridiaceae</taxon>
        <taxon>Hathewaya</taxon>
    </lineage>
</organism>
<protein>
    <recommendedName>
        <fullName evidence="4">Anthranilate synthase component 1</fullName>
        <ecNumber evidence="3">2.6.1.85</ecNumber>
    </recommendedName>
</protein>
<name>A0A4U9R724_HATHI</name>
<dbReference type="GO" id="GO:0000162">
    <property type="term" value="P:L-tryptophan biosynthetic process"/>
    <property type="evidence" value="ECO:0007669"/>
    <property type="project" value="TreeGrafter"/>
</dbReference>
<keyword evidence="14" id="KW-1185">Reference proteome</keyword>
<evidence type="ECO:0000256" key="7">
    <source>
        <dbReference type="ARBA" id="ARBA00022842"/>
    </source>
</evidence>
<dbReference type="GO" id="GO:0004049">
    <property type="term" value="F:anthranilate synthase activity"/>
    <property type="evidence" value="ECO:0007669"/>
    <property type="project" value="UniProtKB-EC"/>
</dbReference>
<dbReference type="InterPro" id="IPR005801">
    <property type="entry name" value="ADC_synthase"/>
</dbReference>
<keyword evidence="6" id="KW-0479">Metal-binding</keyword>
<dbReference type="InterPro" id="IPR015890">
    <property type="entry name" value="Chorismate_C"/>
</dbReference>
<dbReference type="Pfam" id="PF04715">
    <property type="entry name" value="Anth_synt_I_N"/>
    <property type="match status" value="1"/>
</dbReference>
<evidence type="ECO:0000313" key="14">
    <source>
        <dbReference type="Proteomes" id="UP000308489"/>
    </source>
</evidence>
<comment type="catalytic activity">
    <reaction evidence="10">
        <text>chorismate + L-glutamine = anthranilate + pyruvate + L-glutamate + H(+)</text>
        <dbReference type="Rhea" id="RHEA:21732"/>
        <dbReference type="ChEBI" id="CHEBI:15361"/>
        <dbReference type="ChEBI" id="CHEBI:15378"/>
        <dbReference type="ChEBI" id="CHEBI:16567"/>
        <dbReference type="ChEBI" id="CHEBI:29748"/>
        <dbReference type="ChEBI" id="CHEBI:29985"/>
        <dbReference type="ChEBI" id="CHEBI:58359"/>
        <dbReference type="EC" id="4.1.3.27"/>
    </reaction>
</comment>
<proteinExistence type="predicted"/>
<evidence type="ECO:0000259" key="12">
    <source>
        <dbReference type="Pfam" id="PF04715"/>
    </source>
</evidence>
<dbReference type="NCBIfam" id="TIGR00553">
    <property type="entry name" value="pabB"/>
    <property type="match status" value="1"/>
</dbReference>
<evidence type="ECO:0000256" key="3">
    <source>
        <dbReference type="ARBA" id="ARBA00013139"/>
    </source>
</evidence>
<gene>
    <name evidence="13" type="primary">pabB</name>
    <name evidence="13" type="ORF">NCTC503_01064</name>
</gene>
<keyword evidence="13" id="KW-0032">Aminotransferase</keyword>
<feature type="domain" description="Anthranilate synthase component I N-terminal" evidence="12">
    <location>
        <begin position="10"/>
        <end position="142"/>
    </location>
</feature>
<dbReference type="AlphaFoldDB" id="A0A4U9R724"/>
<keyword evidence="5 13" id="KW-0808">Transferase</keyword>
<dbReference type="KEGG" id="hhw:NCTC503_01064"/>
<dbReference type="GO" id="GO:0046872">
    <property type="term" value="F:metal ion binding"/>
    <property type="evidence" value="ECO:0007669"/>
    <property type="project" value="UniProtKB-KW"/>
</dbReference>
<dbReference type="PANTHER" id="PTHR11236">
    <property type="entry name" value="AMINOBENZOATE/ANTHRANILATE SYNTHASE"/>
    <property type="match status" value="1"/>
</dbReference>
<sequence>MILKEITTSHTLYEIYSIFKEEEGSAFLDSSLQDSSLSEYSFIGLNPFIKIIGKKDAILVNNEESKEDIFTLLKNITKKYKINNETELPFLSGGIGYFSYDFGRTLEKFESTAIEDVEVPLFMFNFYDNIIISDHKNKKMYISALGVLKEEEESIGNICKAIKNYNIEDFSVNINYDYNLKEFESNFSQDEYIKTVEKVRAYIEEGDIYITNLTQRFSKKVEDYPYEIYRKLRKLSPAPFSAYLNYEDFKIISSSPERFIRIKDRFIETRPIKGTRPRGRDRAEDDKNKLELMNSEKDKSELLMIVDLERNDLSKICKEKSIKVTQLFDIEEYSTVFHLVSTIKGEIKEDKDAVDCINATFPGGSITGAPKIRSMEIIEELEGLKRNIYTGSIGYIGFDGNADFNIVIRTILYKDNVAYFGVGGGITYESDKDFEFEETLHKAKAIMQALS</sequence>
<keyword evidence="7" id="KW-0460">Magnesium</keyword>
<dbReference type="Pfam" id="PF00425">
    <property type="entry name" value="Chorismate_bind"/>
    <property type="match status" value="1"/>
</dbReference>
<dbReference type="Proteomes" id="UP000308489">
    <property type="component" value="Chromosome 1"/>
</dbReference>
<dbReference type="SUPFAM" id="SSF56322">
    <property type="entry name" value="ADC synthase"/>
    <property type="match status" value="1"/>
</dbReference>
<dbReference type="RefSeq" id="WP_138209762.1">
    <property type="nucleotide sequence ID" value="NZ_CBCRUQ010000004.1"/>
</dbReference>
<dbReference type="PANTHER" id="PTHR11236:SF48">
    <property type="entry name" value="ISOCHORISMATE SYNTHASE MENF"/>
    <property type="match status" value="1"/>
</dbReference>
<evidence type="ECO:0000256" key="4">
    <source>
        <dbReference type="ARBA" id="ARBA00020653"/>
    </source>
</evidence>
<reference evidence="13 14" key="1">
    <citation type="submission" date="2019-05" db="EMBL/GenBank/DDBJ databases">
        <authorList>
            <consortium name="Pathogen Informatics"/>
        </authorList>
    </citation>
    <scope>NUCLEOTIDE SEQUENCE [LARGE SCALE GENOMIC DNA]</scope>
    <source>
        <strain evidence="13 14">NCTC503</strain>
    </source>
</reference>
<dbReference type="InterPro" id="IPR005802">
    <property type="entry name" value="ADC_synth_comp_1"/>
</dbReference>
<dbReference type="InterPro" id="IPR006805">
    <property type="entry name" value="Anth_synth_I_N"/>
</dbReference>
<dbReference type="InterPro" id="IPR019999">
    <property type="entry name" value="Anth_synth_I-like"/>
</dbReference>
<evidence type="ECO:0000256" key="1">
    <source>
        <dbReference type="ARBA" id="ARBA00001946"/>
    </source>
</evidence>
<comment type="function">
    <text evidence="9">Part of a heterotetrameric complex that catalyzes the two-step biosynthesis of anthranilate, an intermediate in the biosynthesis of L-tryptophan. In the first step, the glutamine-binding beta subunit (TrpG) of anthranilate synthase (AS) provides the glutamine amidotransferase activity which generates ammonia as a substrate that, along with chorismate, is used in the second step, catalyzed by the large alpha subunit of AS (TrpE) to produce anthranilate. In the absence of TrpG, TrpE can synthesize anthranilate directly from chorismate and high concentrations of ammonia.</text>
</comment>
<dbReference type="OrthoDB" id="9803598at2"/>
<accession>A0A4U9R724</accession>
<dbReference type="EC" id="2.6.1.85" evidence="3"/>
<dbReference type="Gene3D" id="3.60.120.10">
    <property type="entry name" value="Anthranilate synthase"/>
    <property type="match status" value="1"/>
</dbReference>
<comment type="cofactor">
    <cofactor evidence="1">
        <name>Mg(2+)</name>
        <dbReference type="ChEBI" id="CHEBI:18420"/>
    </cofactor>
</comment>
<evidence type="ECO:0000256" key="5">
    <source>
        <dbReference type="ARBA" id="ARBA00022679"/>
    </source>
</evidence>
<evidence type="ECO:0000256" key="2">
    <source>
        <dbReference type="ARBA" id="ARBA00011575"/>
    </source>
</evidence>